<organism evidence="3 4">
    <name type="scientific">Erysiphe neolycopersici</name>
    <dbReference type="NCBI Taxonomy" id="212602"/>
    <lineage>
        <taxon>Eukaryota</taxon>
        <taxon>Fungi</taxon>
        <taxon>Dikarya</taxon>
        <taxon>Ascomycota</taxon>
        <taxon>Pezizomycotina</taxon>
        <taxon>Leotiomycetes</taxon>
        <taxon>Erysiphales</taxon>
        <taxon>Erysiphaceae</taxon>
        <taxon>Erysiphe</taxon>
    </lineage>
</organism>
<evidence type="ECO:0000256" key="1">
    <source>
        <dbReference type="SAM" id="MobiDB-lite"/>
    </source>
</evidence>
<evidence type="ECO:0000259" key="2">
    <source>
        <dbReference type="Pfam" id="PF20150"/>
    </source>
</evidence>
<comment type="caution">
    <text evidence="3">The sequence shown here is derived from an EMBL/GenBank/DDBJ whole genome shotgun (WGS) entry which is preliminary data.</text>
</comment>
<dbReference type="PANTHER" id="PTHR35910">
    <property type="entry name" value="2EXR DOMAIN-CONTAINING PROTEIN"/>
    <property type="match status" value="1"/>
</dbReference>
<dbReference type="EMBL" id="MCFK01008433">
    <property type="protein sequence ID" value="RKF56071.1"/>
    <property type="molecule type" value="Genomic_DNA"/>
</dbReference>
<gene>
    <name evidence="3" type="ORF">OnM2_084022</name>
</gene>
<accession>A0A420HF68</accession>
<feature type="region of interest" description="Disordered" evidence="1">
    <location>
        <begin position="148"/>
        <end position="170"/>
    </location>
</feature>
<dbReference type="AlphaFoldDB" id="A0A420HF68"/>
<reference evidence="3 4" key="1">
    <citation type="journal article" date="2018" name="BMC Genomics">
        <title>Comparative genome analyses reveal sequence features reflecting distinct modes of host-adaptation between dicot and monocot powdery mildew.</title>
        <authorList>
            <person name="Wu Y."/>
            <person name="Ma X."/>
            <person name="Pan Z."/>
            <person name="Kale S.D."/>
            <person name="Song Y."/>
            <person name="King H."/>
            <person name="Zhang Q."/>
            <person name="Presley C."/>
            <person name="Deng X."/>
            <person name="Wei C.I."/>
            <person name="Xiao S."/>
        </authorList>
    </citation>
    <scope>NUCLEOTIDE SEQUENCE [LARGE SCALE GENOMIC DNA]</scope>
    <source>
        <strain evidence="3">UMSG2</strain>
    </source>
</reference>
<evidence type="ECO:0000313" key="4">
    <source>
        <dbReference type="Proteomes" id="UP000286134"/>
    </source>
</evidence>
<dbReference type="PANTHER" id="PTHR35910:SF6">
    <property type="entry name" value="2EXR DOMAIN-CONTAINING PROTEIN"/>
    <property type="match status" value="1"/>
</dbReference>
<keyword evidence="4" id="KW-1185">Reference proteome</keyword>
<dbReference type="Pfam" id="PF20150">
    <property type="entry name" value="2EXR"/>
    <property type="match status" value="1"/>
</dbReference>
<dbReference type="Proteomes" id="UP000286134">
    <property type="component" value="Unassembled WGS sequence"/>
</dbReference>
<feature type="domain" description="2EXR" evidence="2">
    <location>
        <begin position="268"/>
        <end position="383"/>
    </location>
</feature>
<protein>
    <recommendedName>
        <fullName evidence="2">2EXR domain-containing protein</fullName>
    </recommendedName>
</protein>
<proteinExistence type="predicted"/>
<sequence>MSNLHHAIPEDCQKYNNGLYCDFKKCPYIHCTALHEDALRRQRQHGNGREKNKSNADTLPIKMQNRWSQSYEKEFHEDKCSSSKAIRYQTSSTKKDLLKTKSNCKSTRSSYSLLECVKPINRKSKKNASISVKDQQNHKKNHVNQPHNFACLENKPTPEARVSGSEKNPWSENCKSKRVSKISPTCGRLKCESTIGVQQYQVKIRQIREELSNWAPERLKWIDNLSEERKHAYFQHMLKNQEPSFSTKYETKKQQTTTLESSGKQQRFHLFPRLPAEIRNQIWENARRNCAGTCHVLLDIKQEPEDGIITVNGKYETLPNPILDARFRFLYHVPGLYGACQESRSFVENLYGKPKMIAFNKATQRPYPSGKGTCILNFEQDRLFFISCGTFSQIPDLVKFMKREERIQIKHLAIPFRDYFHENITVTRSLVHFPNLQTLDLILGDDKEDLKRIGHNLDYSDFIQKSLREQHLMDDRDSFAGDFEDVIGDENINANGERNNKWSIPSVRTILVSKYKARAWKIDGFKWETTTKSVPPRLIEA</sequence>
<name>A0A420HF68_9PEZI</name>
<evidence type="ECO:0000313" key="3">
    <source>
        <dbReference type="EMBL" id="RKF56071.1"/>
    </source>
</evidence>
<dbReference type="STRING" id="212602.A0A420HF68"/>
<dbReference type="InterPro" id="IPR045518">
    <property type="entry name" value="2EXR"/>
</dbReference>
<dbReference type="OrthoDB" id="3596450at2759"/>